<gene>
    <name evidence="2" type="ORF">UFOPK3662_01820</name>
</gene>
<dbReference type="SUPFAM" id="SSF69118">
    <property type="entry name" value="AhpD-like"/>
    <property type="match status" value="1"/>
</dbReference>
<dbReference type="Gene3D" id="1.20.1290.10">
    <property type="entry name" value="AhpD-like"/>
    <property type="match status" value="1"/>
</dbReference>
<dbReference type="InterPro" id="IPR003779">
    <property type="entry name" value="CMD-like"/>
</dbReference>
<feature type="domain" description="Carboxymuconolactone decarboxylase-like" evidence="1">
    <location>
        <begin position="64"/>
        <end position="135"/>
    </location>
</feature>
<dbReference type="PANTHER" id="PTHR34846:SF11">
    <property type="entry name" value="4-CARBOXYMUCONOLACTONE DECARBOXYLASE FAMILY PROTEIN (AFU_ORTHOLOGUE AFUA_6G11590)"/>
    <property type="match status" value="1"/>
</dbReference>
<dbReference type="EMBL" id="CAFBMW010000013">
    <property type="protein sequence ID" value="CAB4939979.1"/>
    <property type="molecule type" value="Genomic_DNA"/>
</dbReference>
<dbReference type="Pfam" id="PF02627">
    <property type="entry name" value="CMD"/>
    <property type="match status" value="1"/>
</dbReference>
<protein>
    <submittedName>
        <fullName evidence="2">Unannotated protein</fullName>
    </submittedName>
</protein>
<proteinExistence type="predicted"/>
<name>A0A6J7JAC3_9ZZZZ</name>
<organism evidence="2">
    <name type="scientific">freshwater metagenome</name>
    <dbReference type="NCBI Taxonomy" id="449393"/>
    <lineage>
        <taxon>unclassified sequences</taxon>
        <taxon>metagenomes</taxon>
        <taxon>ecological metagenomes</taxon>
    </lineage>
</organism>
<dbReference type="PANTHER" id="PTHR34846">
    <property type="entry name" value="4-CARBOXYMUCONOLACTONE DECARBOXYLASE FAMILY PROTEIN (AFU_ORTHOLOGUE AFUA_6G11590)"/>
    <property type="match status" value="1"/>
</dbReference>
<evidence type="ECO:0000313" key="2">
    <source>
        <dbReference type="EMBL" id="CAB4939979.1"/>
    </source>
</evidence>
<reference evidence="2" key="1">
    <citation type="submission" date="2020-05" db="EMBL/GenBank/DDBJ databases">
        <authorList>
            <person name="Chiriac C."/>
            <person name="Salcher M."/>
            <person name="Ghai R."/>
            <person name="Kavagutti S V."/>
        </authorList>
    </citation>
    <scope>NUCLEOTIDE SEQUENCE</scope>
</reference>
<sequence>MLDPVRLPDLDPADLTAAQHALRDRIVGGPRGSGPQHFPLTTPDGALTGPFGVMLHEPALGVPLQELGSAVRYATGLSDRVREIAILTVAAATDSAFEQWAHERVGRAAGLHDTELAALADGRFTSDDTTEQAAYHFCRRLLEDTSHVDDDAYARLRDALGTTTITELVVLVGYYRTLAQLLDVFDVGVPDEQR</sequence>
<accession>A0A6J7JAC3</accession>
<evidence type="ECO:0000259" key="1">
    <source>
        <dbReference type="Pfam" id="PF02627"/>
    </source>
</evidence>
<dbReference type="GO" id="GO:0051920">
    <property type="term" value="F:peroxiredoxin activity"/>
    <property type="evidence" value="ECO:0007669"/>
    <property type="project" value="InterPro"/>
</dbReference>
<dbReference type="AlphaFoldDB" id="A0A6J7JAC3"/>
<dbReference type="InterPro" id="IPR029032">
    <property type="entry name" value="AhpD-like"/>
</dbReference>